<dbReference type="SUPFAM" id="SSF54695">
    <property type="entry name" value="POZ domain"/>
    <property type="match status" value="1"/>
</dbReference>
<comment type="caution">
    <text evidence="2">The sequence shown here is derived from an EMBL/GenBank/DDBJ whole genome shotgun (WGS) entry which is preliminary data.</text>
</comment>
<protein>
    <recommendedName>
        <fullName evidence="4">BTB domain-containing protein</fullName>
    </recommendedName>
</protein>
<evidence type="ECO:0000313" key="2">
    <source>
        <dbReference type="EMBL" id="KAK5697268.1"/>
    </source>
</evidence>
<name>A0AAN7ZTC0_9PEZI</name>
<dbReference type="EMBL" id="JAVRQU010000011">
    <property type="protein sequence ID" value="KAK5697268.1"/>
    <property type="molecule type" value="Genomic_DNA"/>
</dbReference>
<reference evidence="2" key="1">
    <citation type="submission" date="2023-08" db="EMBL/GenBank/DDBJ databases">
        <title>Black Yeasts Isolated from many extreme environments.</title>
        <authorList>
            <person name="Coleine C."/>
            <person name="Stajich J.E."/>
            <person name="Selbmann L."/>
        </authorList>
    </citation>
    <scope>NUCLEOTIDE SEQUENCE</scope>
    <source>
        <strain evidence="2">CCFEE 5810</strain>
    </source>
</reference>
<feature type="region of interest" description="Disordered" evidence="1">
    <location>
        <begin position="1"/>
        <end position="23"/>
    </location>
</feature>
<organism evidence="2 3">
    <name type="scientific">Elasticomyces elasticus</name>
    <dbReference type="NCBI Taxonomy" id="574655"/>
    <lineage>
        <taxon>Eukaryota</taxon>
        <taxon>Fungi</taxon>
        <taxon>Dikarya</taxon>
        <taxon>Ascomycota</taxon>
        <taxon>Pezizomycotina</taxon>
        <taxon>Dothideomycetes</taxon>
        <taxon>Dothideomycetidae</taxon>
        <taxon>Mycosphaerellales</taxon>
        <taxon>Teratosphaeriaceae</taxon>
        <taxon>Elasticomyces</taxon>
    </lineage>
</organism>
<evidence type="ECO:0000313" key="3">
    <source>
        <dbReference type="Proteomes" id="UP001310594"/>
    </source>
</evidence>
<dbReference type="Proteomes" id="UP001310594">
    <property type="component" value="Unassembled WGS sequence"/>
</dbReference>
<dbReference type="PANTHER" id="PTHR47843">
    <property type="entry name" value="BTB DOMAIN-CONTAINING PROTEIN-RELATED"/>
    <property type="match status" value="1"/>
</dbReference>
<dbReference type="Gene3D" id="3.30.710.10">
    <property type="entry name" value="Potassium Channel Kv1.1, Chain A"/>
    <property type="match status" value="1"/>
</dbReference>
<dbReference type="PANTHER" id="PTHR47843:SF2">
    <property type="entry name" value="BTB DOMAIN-CONTAINING PROTEIN"/>
    <property type="match status" value="1"/>
</dbReference>
<dbReference type="InterPro" id="IPR011333">
    <property type="entry name" value="SKP1/BTB/POZ_sf"/>
</dbReference>
<evidence type="ECO:0008006" key="4">
    <source>
        <dbReference type="Google" id="ProtNLM"/>
    </source>
</evidence>
<proteinExistence type="predicted"/>
<gene>
    <name evidence="2" type="ORF">LTR97_007404</name>
</gene>
<sequence length="358" mass="40807">MAPIPRQTPSGDSTKRSSSSVPLVGGHRMRSLYKPQLVSVYIGSDRNEYQVPLGLIRASSEYFDRAFGDKFIEGVSGKIELATVKPWVFECFVGWLYTQKIFWEQSEELELEDQPKVDRDMVEDKTTELLNATEPHMVRPEIVGNLPFLHAQGRYSYWERLTTMWLTYHSNPPGSPARAQAEVGILEARSDIVADYIRACNSAYAVRQASEFTDADLIDPVTWNWLSLFELYVFADMFETRRLRTAVMEFIQKKTFLSMTREYLLPETAACGMVFRNLPDTAGLYKWLVDVTIYTNALSTPESFQLLPPQALGILLNKSLQLANCSSCPDCEHGHRCEDPSHPNIKTAMVPYMQNLYL</sequence>
<evidence type="ECO:0000256" key="1">
    <source>
        <dbReference type="SAM" id="MobiDB-lite"/>
    </source>
</evidence>
<accession>A0AAN7ZTC0</accession>
<dbReference type="AlphaFoldDB" id="A0AAN7ZTC0"/>
<feature type="compositionally biased region" description="Polar residues" evidence="1">
    <location>
        <begin position="7"/>
        <end position="21"/>
    </location>
</feature>
<dbReference type="CDD" id="cd18186">
    <property type="entry name" value="BTB_POZ_ZBTB_KLHL-like"/>
    <property type="match status" value="1"/>
</dbReference>